<evidence type="ECO:0000313" key="2">
    <source>
        <dbReference type="EMBL" id="MCW0346141.1"/>
    </source>
</evidence>
<evidence type="ECO:0000313" key="3">
    <source>
        <dbReference type="Proteomes" id="UP001208888"/>
    </source>
</evidence>
<sequence>MTAQDSGKREEVVMLNILMLHSALGAGMLAMTASLLQNRFK</sequence>
<dbReference type="EMBL" id="JANFVX010000024">
    <property type="protein sequence ID" value="MCW0346141.1"/>
    <property type="molecule type" value="Genomic_DNA"/>
</dbReference>
<dbReference type="Proteomes" id="UP001208888">
    <property type="component" value="Unassembled WGS sequence"/>
</dbReference>
<proteinExistence type="predicted"/>
<accession>A0AAJ1D3G3</accession>
<keyword evidence="1" id="KW-1133">Transmembrane helix</keyword>
<evidence type="ECO:0000256" key="1">
    <source>
        <dbReference type="SAM" id="Phobius"/>
    </source>
</evidence>
<organism evidence="2 3">
    <name type="scientific">Pantoea ananas</name>
    <name type="common">Erwinia uredovora</name>
    <dbReference type="NCBI Taxonomy" id="553"/>
    <lineage>
        <taxon>Bacteria</taxon>
        <taxon>Pseudomonadati</taxon>
        <taxon>Pseudomonadota</taxon>
        <taxon>Gammaproteobacteria</taxon>
        <taxon>Enterobacterales</taxon>
        <taxon>Erwiniaceae</taxon>
        <taxon>Pantoea</taxon>
    </lineage>
</organism>
<dbReference type="AlphaFoldDB" id="A0AAJ1D3G3"/>
<gene>
    <name evidence="2" type="ORF">NB703_004234</name>
</gene>
<feature type="transmembrane region" description="Helical" evidence="1">
    <location>
        <begin position="12"/>
        <end position="36"/>
    </location>
</feature>
<keyword evidence="1" id="KW-0472">Membrane</keyword>
<name>A0AAJ1D3G3_PANAN</name>
<keyword evidence="1" id="KW-0812">Transmembrane</keyword>
<protein>
    <submittedName>
        <fullName evidence="2">Uncharacterized protein</fullName>
    </submittedName>
</protein>
<comment type="caution">
    <text evidence="2">The sequence shown here is derived from an EMBL/GenBank/DDBJ whole genome shotgun (WGS) entry which is preliminary data.</text>
</comment>
<reference evidence="2" key="1">
    <citation type="submission" date="2022-06" db="EMBL/GenBank/DDBJ databases">
        <title>Dynamics of rice microbiomes reveals core vertical transmitted seed endophytes.</title>
        <authorList>
            <person name="Liao K."/>
            <person name="Zhang X."/>
        </authorList>
    </citation>
    <scope>NUCLEOTIDE SEQUENCE</scope>
    <source>
        <strain evidence="2">JT1-17</strain>
    </source>
</reference>